<evidence type="ECO:0000256" key="1">
    <source>
        <dbReference type="SAM" id="MobiDB-lite"/>
    </source>
</evidence>
<evidence type="ECO:0000313" key="3">
    <source>
        <dbReference type="EMBL" id="JAC93576.1"/>
    </source>
</evidence>
<accession>A0A090X9V2</accession>
<proteinExistence type="evidence at transcript level"/>
<feature type="region of interest" description="Disordered" evidence="1">
    <location>
        <begin position="139"/>
        <end position="182"/>
    </location>
</feature>
<feature type="compositionally biased region" description="Low complexity" evidence="1">
    <location>
        <begin position="17"/>
        <end position="26"/>
    </location>
</feature>
<feature type="domain" description="POP1 C-terminal" evidence="2">
    <location>
        <begin position="111"/>
        <end position="179"/>
    </location>
</feature>
<feature type="compositionally biased region" description="Basic and acidic residues" evidence="1">
    <location>
        <begin position="171"/>
        <end position="182"/>
    </location>
</feature>
<evidence type="ECO:0000259" key="2">
    <source>
        <dbReference type="Pfam" id="PF22770"/>
    </source>
</evidence>
<dbReference type="AlphaFoldDB" id="A0A090X9V2"/>
<feature type="compositionally biased region" description="Basic and acidic residues" evidence="1">
    <location>
        <begin position="68"/>
        <end position="77"/>
    </location>
</feature>
<name>A0A090X9V2_IXORI</name>
<sequence>MAKRPQVPPQTSDPHSRNSVSLALSSSRGKELVHQWAAAVDTANSSDGEGTGKGETVLCAQEPQGHAEAGRPLDRGKQGRGTGRIGHAPTLEAIRGIRLASAETGVDLSRALACVWVSCRSKGIPNRFDSICIPKADDLSKSPSDASTGPCESLHKVPRKRKGAKKKRRQTKEGCEADRRGVAGETRGEGRRELLFEAADWLRGRRGLLLLGGRGEGRRVRRRCSDFWSSWKSLRGAERSRWFFCGTSIRCSIGLPACGC</sequence>
<protein>
    <recommendedName>
        <fullName evidence="2">POP1 C-terminal domain-containing protein</fullName>
    </recommendedName>
</protein>
<dbReference type="EMBL" id="GBIH01001134">
    <property type="protein sequence ID" value="JAC93576.1"/>
    <property type="molecule type" value="mRNA"/>
</dbReference>
<reference evidence="3" key="1">
    <citation type="journal article" date="2015" name="PLoS Negl. Trop. Dis.">
        <title>Deep Sequencing Analysis of the Ixodes ricinus Haemocytome.</title>
        <authorList>
            <person name="Kotsyfakis M."/>
            <person name="Kopacek P."/>
            <person name="Franta Z."/>
            <person name="Pedra J.H."/>
            <person name="Ribeiro J.M."/>
        </authorList>
    </citation>
    <scope>NUCLEOTIDE SEQUENCE</scope>
</reference>
<feature type="compositionally biased region" description="Basic residues" evidence="1">
    <location>
        <begin position="156"/>
        <end position="170"/>
    </location>
</feature>
<dbReference type="InterPro" id="IPR055079">
    <property type="entry name" value="POP1_C"/>
</dbReference>
<feature type="region of interest" description="Disordered" evidence="1">
    <location>
        <begin position="63"/>
        <end position="87"/>
    </location>
</feature>
<dbReference type="Pfam" id="PF22770">
    <property type="entry name" value="POP1_C"/>
    <property type="match status" value="1"/>
</dbReference>
<feature type="region of interest" description="Disordered" evidence="1">
    <location>
        <begin position="1"/>
        <end position="26"/>
    </location>
</feature>
<organism evidence="3">
    <name type="scientific">Ixodes ricinus</name>
    <name type="common">Common tick</name>
    <name type="synonym">Acarus ricinus</name>
    <dbReference type="NCBI Taxonomy" id="34613"/>
    <lineage>
        <taxon>Eukaryota</taxon>
        <taxon>Metazoa</taxon>
        <taxon>Ecdysozoa</taxon>
        <taxon>Arthropoda</taxon>
        <taxon>Chelicerata</taxon>
        <taxon>Arachnida</taxon>
        <taxon>Acari</taxon>
        <taxon>Parasitiformes</taxon>
        <taxon>Ixodida</taxon>
        <taxon>Ixodoidea</taxon>
        <taxon>Ixodidae</taxon>
        <taxon>Ixodinae</taxon>
        <taxon>Ixodes</taxon>
    </lineage>
</organism>